<dbReference type="Proteomes" id="UP000694424">
    <property type="component" value="Unplaced"/>
</dbReference>
<name>A0A8B9QN89_APTOW</name>
<keyword evidence="2" id="KW-1185">Reference proteome</keyword>
<organism evidence="1 2">
    <name type="scientific">Apteryx owenii</name>
    <name type="common">Little spotted kiwi</name>
    <dbReference type="NCBI Taxonomy" id="8824"/>
    <lineage>
        <taxon>Eukaryota</taxon>
        <taxon>Metazoa</taxon>
        <taxon>Chordata</taxon>
        <taxon>Craniata</taxon>
        <taxon>Vertebrata</taxon>
        <taxon>Euteleostomi</taxon>
        <taxon>Archelosauria</taxon>
        <taxon>Archosauria</taxon>
        <taxon>Dinosauria</taxon>
        <taxon>Saurischia</taxon>
        <taxon>Theropoda</taxon>
        <taxon>Coelurosauria</taxon>
        <taxon>Aves</taxon>
        <taxon>Palaeognathae</taxon>
        <taxon>Apterygiformes</taxon>
        <taxon>Apterygidae</taxon>
        <taxon>Apteryx</taxon>
    </lineage>
</organism>
<evidence type="ECO:0000313" key="1">
    <source>
        <dbReference type="Ensembl" id="ENSAOWP00000024176.1"/>
    </source>
</evidence>
<accession>A0A8B9QN89</accession>
<dbReference type="AlphaFoldDB" id="A0A8B9QN89"/>
<protein>
    <submittedName>
        <fullName evidence="1">Uncharacterized protein</fullName>
    </submittedName>
</protein>
<dbReference type="Ensembl" id="ENSAOWT00000027379.1">
    <property type="protein sequence ID" value="ENSAOWP00000024176.1"/>
    <property type="gene ID" value="ENSAOWG00000016328.1"/>
</dbReference>
<evidence type="ECO:0000313" key="2">
    <source>
        <dbReference type="Proteomes" id="UP000694424"/>
    </source>
</evidence>
<sequence length="131" mass="14290">SDALICSLKGCLSLCPRSRTSWGCVLKAARRPVGRPRARVLLLRRWGKLRHSGKMRAGAMHFPRHLCCTGTAKLCPGLRSHKLWKARGGEVPCVMHSVSATETPPAPGVCPPLPLVGWRHSSLPVRCQLSP</sequence>
<reference evidence="1" key="1">
    <citation type="submission" date="2025-08" db="UniProtKB">
        <authorList>
            <consortium name="Ensembl"/>
        </authorList>
    </citation>
    <scope>IDENTIFICATION</scope>
</reference>
<reference evidence="1" key="2">
    <citation type="submission" date="2025-09" db="UniProtKB">
        <authorList>
            <consortium name="Ensembl"/>
        </authorList>
    </citation>
    <scope>IDENTIFICATION</scope>
</reference>
<proteinExistence type="predicted"/>